<accession>A0A9N9ANX3</accession>
<dbReference type="AlphaFoldDB" id="A0A9N9ANX3"/>
<proteinExistence type="predicted"/>
<name>A0A9N9ANX3_9GLOM</name>
<keyword evidence="2" id="KW-1185">Reference proteome</keyword>
<dbReference type="OrthoDB" id="10547965at2759"/>
<protein>
    <submittedName>
        <fullName evidence="1">11475_t:CDS:1</fullName>
    </submittedName>
</protein>
<reference evidence="1" key="1">
    <citation type="submission" date="2021-06" db="EMBL/GenBank/DDBJ databases">
        <authorList>
            <person name="Kallberg Y."/>
            <person name="Tangrot J."/>
            <person name="Rosling A."/>
        </authorList>
    </citation>
    <scope>NUCLEOTIDE SEQUENCE</scope>
    <source>
        <strain evidence="1">IN212</strain>
    </source>
</reference>
<dbReference type="EMBL" id="CAJVPZ010003892">
    <property type="protein sequence ID" value="CAG8537571.1"/>
    <property type="molecule type" value="Genomic_DNA"/>
</dbReference>
<evidence type="ECO:0000313" key="2">
    <source>
        <dbReference type="Proteomes" id="UP000789396"/>
    </source>
</evidence>
<sequence>MEDINPTELENNTDELYGLSDIEDVSTDEASDNLLHSVVLHLMNLQA</sequence>
<dbReference type="Proteomes" id="UP000789396">
    <property type="component" value="Unassembled WGS sequence"/>
</dbReference>
<gene>
    <name evidence="1" type="ORF">RFULGI_LOCUS4074</name>
</gene>
<comment type="caution">
    <text evidence="1">The sequence shown here is derived from an EMBL/GenBank/DDBJ whole genome shotgun (WGS) entry which is preliminary data.</text>
</comment>
<organism evidence="1 2">
    <name type="scientific">Racocetra fulgida</name>
    <dbReference type="NCBI Taxonomy" id="60492"/>
    <lineage>
        <taxon>Eukaryota</taxon>
        <taxon>Fungi</taxon>
        <taxon>Fungi incertae sedis</taxon>
        <taxon>Mucoromycota</taxon>
        <taxon>Glomeromycotina</taxon>
        <taxon>Glomeromycetes</taxon>
        <taxon>Diversisporales</taxon>
        <taxon>Gigasporaceae</taxon>
        <taxon>Racocetra</taxon>
    </lineage>
</organism>
<evidence type="ECO:0000313" key="1">
    <source>
        <dbReference type="EMBL" id="CAG8537571.1"/>
    </source>
</evidence>